<feature type="transmembrane region" description="Helical" evidence="1">
    <location>
        <begin position="93"/>
        <end position="115"/>
    </location>
</feature>
<protein>
    <recommendedName>
        <fullName evidence="4">Transmembrane protein</fullName>
    </recommendedName>
</protein>
<gene>
    <name evidence="2" type="ORF">A7X83_11385</name>
</gene>
<evidence type="ECO:0000313" key="3">
    <source>
        <dbReference type="Proteomes" id="UP000249614"/>
    </source>
</evidence>
<feature type="transmembrane region" description="Helical" evidence="1">
    <location>
        <begin position="48"/>
        <end position="73"/>
    </location>
</feature>
<dbReference type="RefSeq" id="WP_111112929.1">
    <property type="nucleotide sequence ID" value="NZ_LXXM01000189.1"/>
</dbReference>
<dbReference type="EMBL" id="LXXM01000189">
    <property type="protein sequence ID" value="PZS90090.1"/>
    <property type="molecule type" value="Genomic_DNA"/>
</dbReference>
<sequence>MEAVKEDKVPWQHMSILRLLTTLGLTAAVMVAAVYITNSAATGVSLLLSIPLAWFAFGAILGLGAPATIVVLFLLDMTLLLASDDTKDKIYWIIRWSVCVAGVGVLLFLGGQGVIDGLRENRMVPQQFLFDQCMTPRTRTVEESYRTCRDGWGSSSIGRRGACSHHGGVVRRWVQRRETYQPHTPEWCRTDSAARSWID</sequence>
<evidence type="ECO:0000256" key="1">
    <source>
        <dbReference type="SAM" id="Phobius"/>
    </source>
</evidence>
<feature type="transmembrane region" description="Helical" evidence="1">
    <location>
        <begin position="16"/>
        <end position="36"/>
    </location>
</feature>
<name>A0A2W6I2V8_STEMA</name>
<organism evidence="2 3">
    <name type="scientific">Stenotrophomonas maltophilia</name>
    <name type="common">Pseudomonas maltophilia</name>
    <name type="synonym">Xanthomonas maltophilia</name>
    <dbReference type="NCBI Taxonomy" id="40324"/>
    <lineage>
        <taxon>Bacteria</taxon>
        <taxon>Pseudomonadati</taxon>
        <taxon>Pseudomonadota</taxon>
        <taxon>Gammaproteobacteria</taxon>
        <taxon>Lysobacterales</taxon>
        <taxon>Lysobacteraceae</taxon>
        <taxon>Stenotrophomonas</taxon>
        <taxon>Stenotrophomonas maltophilia group</taxon>
    </lineage>
</organism>
<keyword evidence="1" id="KW-1133">Transmembrane helix</keyword>
<dbReference type="Proteomes" id="UP000249614">
    <property type="component" value="Unassembled WGS sequence"/>
</dbReference>
<dbReference type="AlphaFoldDB" id="A0A2W6I2V8"/>
<evidence type="ECO:0008006" key="4">
    <source>
        <dbReference type="Google" id="ProtNLM"/>
    </source>
</evidence>
<proteinExistence type="predicted"/>
<comment type="caution">
    <text evidence="2">The sequence shown here is derived from an EMBL/GenBank/DDBJ whole genome shotgun (WGS) entry which is preliminary data.</text>
</comment>
<evidence type="ECO:0000313" key="2">
    <source>
        <dbReference type="EMBL" id="PZS90090.1"/>
    </source>
</evidence>
<reference evidence="2 3" key="1">
    <citation type="submission" date="2016-05" db="EMBL/GenBank/DDBJ databases">
        <authorList>
            <person name="Lavstsen T."/>
            <person name="Jespersen J.S."/>
        </authorList>
    </citation>
    <scope>NUCLEOTIDE SEQUENCE [LARGE SCALE GENOMIC DNA]</scope>
    <source>
        <strain evidence="2 3">SM-5815</strain>
    </source>
</reference>
<keyword evidence="1" id="KW-0812">Transmembrane</keyword>
<accession>A0A2W6I2V8</accession>
<keyword evidence="1" id="KW-0472">Membrane</keyword>